<dbReference type="Pfam" id="PF03781">
    <property type="entry name" value="FGE-sulfatase"/>
    <property type="match status" value="1"/>
</dbReference>
<protein>
    <submittedName>
        <fullName evidence="2">Hercynine oxygenase</fullName>
        <ecNumber evidence="2">1.14.99.50</ecNumber>
    </submittedName>
</protein>
<accession>A0ABM9ATS6</accession>
<evidence type="ECO:0000259" key="1">
    <source>
        <dbReference type="Pfam" id="PF03781"/>
    </source>
</evidence>
<dbReference type="InterPro" id="IPR051043">
    <property type="entry name" value="Sulfatase_Mod_Factor_Kinase"/>
</dbReference>
<keyword evidence="3" id="KW-1185">Reference proteome</keyword>
<organism evidence="2 3">
    <name type="scientific">Emticicia aquatica</name>
    <dbReference type="NCBI Taxonomy" id="1681835"/>
    <lineage>
        <taxon>Bacteria</taxon>
        <taxon>Pseudomonadati</taxon>
        <taxon>Bacteroidota</taxon>
        <taxon>Cytophagia</taxon>
        <taxon>Cytophagales</taxon>
        <taxon>Leadbetterellaceae</taxon>
        <taxon>Emticicia</taxon>
    </lineage>
</organism>
<dbReference type="InterPro" id="IPR016187">
    <property type="entry name" value="CTDL_fold"/>
</dbReference>
<proteinExistence type="predicted"/>
<dbReference type="RefSeq" id="WP_238807257.1">
    <property type="nucleotide sequence ID" value="NZ_CAKLPY010000002.1"/>
</dbReference>
<name>A0ABM9ATS6_9BACT</name>
<dbReference type="Gene3D" id="3.90.1580.10">
    <property type="entry name" value="paralog of FGE (formylglycine-generating enzyme)"/>
    <property type="match status" value="1"/>
</dbReference>
<dbReference type="SUPFAM" id="SSF56436">
    <property type="entry name" value="C-type lectin-like"/>
    <property type="match status" value="1"/>
</dbReference>
<dbReference type="PANTHER" id="PTHR23150">
    <property type="entry name" value="SULFATASE MODIFYING FACTOR 1, 2"/>
    <property type="match status" value="1"/>
</dbReference>
<feature type="domain" description="Sulfatase-modifying factor enzyme-like" evidence="1">
    <location>
        <begin position="682"/>
        <end position="909"/>
    </location>
</feature>
<dbReference type="PANTHER" id="PTHR23150:SF19">
    <property type="entry name" value="FORMYLGLYCINE-GENERATING ENZYME"/>
    <property type="match status" value="1"/>
</dbReference>
<evidence type="ECO:0000313" key="2">
    <source>
        <dbReference type="EMBL" id="CAH0996705.1"/>
    </source>
</evidence>
<reference evidence="2" key="1">
    <citation type="submission" date="2021-12" db="EMBL/GenBank/DDBJ databases">
        <authorList>
            <person name="Rodrigo-Torres L."/>
            <person name="Arahal R. D."/>
            <person name="Lucena T."/>
        </authorList>
    </citation>
    <scope>NUCLEOTIDE SEQUENCE</scope>
    <source>
        <strain evidence="2">CECT 8858</strain>
    </source>
</reference>
<keyword evidence="2" id="KW-0560">Oxidoreductase</keyword>
<comment type="caution">
    <text evidence="2">The sequence shown here is derived from an EMBL/GenBank/DDBJ whole genome shotgun (WGS) entry which is preliminary data.</text>
</comment>
<dbReference type="EC" id="1.14.99.50" evidence="2"/>
<dbReference type="Proteomes" id="UP000837932">
    <property type="component" value="Unassembled WGS sequence"/>
</dbReference>
<dbReference type="EMBL" id="CAKLPY010000002">
    <property type="protein sequence ID" value="CAH0996705.1"/>
    <property type="molecule type" value="Genomic_DNA"/>
</dbReference>
<dbReference type="InterPro" id="IPR042095">
    <property type="entry name" value="SUMF_sf"/>
</dbReference>
<evidence type="ECO:0000313" key="3">
    <source>
        <dbReference type="Proteomes" id="UP000837932"/>
    </source>
</evidence>
<dbReference type="GO" id="GO:0044875">
    <property type="term" value="F:gamma-glutamyl hercynylcysteine sulfoxide synthase activity"/>
    <property type="evidence" value="ECO:0007669"/>
    <property type="project" value="UniProtKB-EC"/>
</dbReference>
<dbReference type="InterPro" id="IPR005532">
    <property type="entry name" value="SUMF_dom"/>
</dbReference>
<gene>
    <name evidence="2" type="primary">egtB_3</name>
    <name evidence="2" type="ORF">EMA8858_02839</name>
</gene>
<sequence length="910" mass="105701">MKKTLFLCFFALALQAQQLKLEINNFEIKSISSSKPTYSLPLLSFEIDKQITTTLSKDWTSKLDITYTENGYFNNAFKVQIVFKNTSKDTLNLRNVVPFGTSDKHVYMTGLGDHWLSRTHIFQPNKAPVNVIVPDNAWELGYAGIELENGKKVCAITRRKSWEKATRKRFETIVAPQGTVVYEFYADFYEGTWQDGLRKIFQEKYLYDVEKFDESLYQRQDLKWIQDTYVMHLIMAWDKWFYTPQDGYNAYKNFLKNGEKLYGGNDVVGIWPTWPTLGLDQRNQWDLFRDLPGGLPKLREMAEYSRKQDTKFFICYNPWDESTSYKNSAKEGEKGHLDGMAELVKEISADGVVLDTKGESSRDLQMAADGVRKGVIMYSEGMAVPKNMSGIISGRVHNALYYPPMLNLNKFIRPDFAIFRVAELYLEPIKREFATAFFNGYGTELNIFRNGKPLEWLDEQYRYLGKTSRILRENSAFFHSKNYVPLISTLKDKIYVNEWKIEAGKSAIYTIFSVIPEGFKGLLFEVDSTKNYHYVDLWHHKDLIPSKQNDGRFYIEAETDAFNQSWLGTNNEGEVDCIGKFPKLLDINLNIYEDSLKIEAKQGTEIRIWAGLPSYEKAYKSFKNKQRFSIKLMDYFEQYEGKFIVQLFDNQQLIDERIFEIKAGTPRLVSKIKINTTAVFDNKSMIKVPSGKFKFNFTRGDDFVFYPDEKSSIEKSMKSFSIDQNLVTNANFQAFLVKSKYKPEDETNFLKHWQGKKMPDSLTNFPVIYVSYEDAQRYCSWQGKRLPTEQEWQYAAQYPDARDYPWGMAFDSTKTNAGDGKIKVVGKYPNGANELKINDLVGSVWQMTNDVYQNGSYKYIMLKGGSYFKPTSSWWYVQGGPQKLTHRQHLLRVSEGFERNATVGFRCVKD</sequence>